<dbReference type="AlphaFoldDB" id="A0ABD0M6D1"/>
<protein>
    <submittedName>
        <fullName evidence="1">Uncharacterized protein</fullName>
    </submittedName>
</protein>
<dbReference type="EMBL" id="JACVVK020000005">
    <property type="protein sequence ID" value="KAK7507067.1"/>
    <property type="molecule type" value="Genomic_DNA"/>
</dbReference>
<sequence>MPCPFRELFSPRRRTLSQCNMTSHEWKMTWQGPREGGVCRHGWSARRARVAGNWLQSRLADQSNLRASVKERLGPGSDALSKRFKVTRQTTRDVLLIIKYHARHLFGL</sequence>
<proteinExistence type="predicted"/>
<reference evidence="1 2" key="1">
    <citation type="journal article" date="2023" name="Sci. Data">
        <title>Genome assembly of the Korean intertidal mud-creeper Batillaria attramentaria.</title>
        <authorList>
            <person name="Patra A.K."/>
            <person name="Ho P.T."/>
            <person name="Jun S."/>
            <person name="Lee S.J."/>
            <person name="Kim Y."/>
            <person name="Won Y.J."/>
        </authorList>
    </citation>
    <scope>NUCLEOTIDE SEQUENCE [LARGE SCALE GENOMIC DNA]</scope>
    <source>
        <strain evidence="1">Wonlab-2016</strain>
    </source>
</reference>
<accession>A0ABD0M6D1</accession>
<keyword evidence="2" id="KW-1185">Reference proteome</keyword>
<gene>
    <name evidence="1" type="ORF">BaRGS_00001918</name>
</gene>
<organism evidence="1 2">
    <name type="scientific">Batillaria attramentaria</name>
    <dbReference type="NCBI Taxonomy" id="370345"/>
    <lineage>
        <taxon>Eukaryota</taxon>
        <taxon>Metazoa</taxon>
        <taxon>Spiralia</taxon>
        <taxon>Lophotrochozoa</taxon>
        <taxon>Mollusca</taxon>
        <taxon>Gastropoda</taxon>
        <taxon>Caenogastropoda</taxon>
        <taxon>Sorbeoconcha</taxon>
        <taxon>Cerithioidea</taxon>
        <taxon>Batillariidae</taxon>
        <taxon>Batillaria</taxon>
    </lineage>
</organism>
<evidence type="ECO:0000313" key="1">
    <source>
        <dbReference type="EMBL" id="KAK7507067.1"/>
    </source>
</evidence>
<comment type="caution">
    <text evidence="1">The sequence shown here is derived from an EMBL/GenBank/DDBJ whole genome shotgun (WGS) entry which is preliminary data.</text>
</comment>
<evidence type="ECO:0000313" key="2">
    <source>
        <dbReference type="Proteomes" id="UP001519460"/>
    </source>
</evidence>
<dbReference type="Proteomes" id="UP001519460">
    <property type="component" value="Unassembled WGS sequence"/>
</dbReference>
<name>A0ABD0M6D1_9CAEN</name>